<dbReference type="RefSeq" id="WP_156273962.1">
    <property type="nucleotide sequence ID" value="NZ_CP046244.1"/>
</dbReference>
<evidence type="ECO:0000313" key="2">
    <source>
        <dbReference type="EMBL" id="QGP92909.1"/>
    </source>
</evidence>
<name>A0A6I5ZTB1_9FIRM</name>
<proteinExistence type="inferred from homology"/>
<comment type="similarity">
    <text evidence="1">Belongs to the UPF0065 (bug) family.</text>
</comment>
<dbReference type="OrthoDB" id="8880247at2"/>
<keyword evidence="3" id="KW-1185">Reference proteome</keyword>
<dbReference type="InterPro" id="IPR042100">
    <property type="entry name" value="Bug_dom1"/>
</dbReference>
<dbReference type="PIRSF" id="PIRSF017082">
    <property type="entry name" value="YflP"/>
    <property type="match status" value="1"/>
</dbReference>
<dbReference type="Proteomes" id="UP000425916">
    <property type="component" value="Chromosome"/>
</dbReference>
<dbReference type="Gene3D" id="3.40.190.10">
    <property type="entry name" value="Periplasmic binding protein-like II"/>
    <property type="match status" value="1"/>
</dbReference>
<dbReference type="EMBL" id="CP046244">
    <property type="protein sequence ID" value="QGP92909.1"/>
    <property type="molecule type" value="Genomic_DNA"/>
</dbReference>
<accession>A0A6I5ZTB1</accession>
<dbReference type="SUPFAM" id="SSF53850">
    <property type="entry name" value="Periplasmic binding protein-like II"/>
    <property type="match status" value="1"/>
</dbReference>
<dbReference type="AlphaFoldDB" id="A0A6I5ZTB1"/>
<dbReference type="PANTHER" id="PTHR42928">
    <property type="entry name" value="TRICARBOXYLATE-BINDING PROTEIN"/>
    <property type="match status" value="1"/>
</dbReference>
<protein>
    <submittedName>
        <fullName evidence="2">Tripartite tricarboxylate transporter family receptor</fullName>
    </submittedName>
</protein>
<dbReference type="PANTHER" id="PTHR42928:SF5">
    <property type="entry name" value="BLR1237 PROTEIN"/>
    <property type="match status" value="1"/>
</dbReference>
<evidence type="ECO:0000313" key="3">
    <source>
        <dbReference type="Proteomes" id="UP000425916"/>
    </source>
</evidence>
<dbReference type="InterPro" id="IPR005064">
    <property type="entry name" value="BUG"/>
</dbReference>
<gene>
    <name evidence="2" type="ORF">MGLY_23020</name>
</gene>
<sequence>MRRKVWYLVAWLTLLTAGTFLLVTGCGKSQSQKAEDKYPEKQITYLITFDPGGQSDREARRQQPLLEKILGQKVIIDYKVGGGGAVGWSELARSKPDGYTIAGFNLPHIILQPMQQATGYKTEQIVPVALFQSTPLGLAVLKDSPYKTLEDFLNAAKQKPGEISIGGSGTFSGHQMGTLRLEKLTGTKFKYVPFTGSAPQMTAFLGGHVDAVFANSDDLVKQKDKIRILAFAGKERFEAFPDAPTFKEKGIDLVEAIDRGVAVPPGTPDNIIKKLEAAFLEIAKNPDIQAQMKKEGFVPIAMGHDECKAYIEKMTGIYKEIAAGLKN</sequence>
<dbReference type="Gene3D" id="3.40.190.150">
    <property type="entry name" value="Bordetella uptake gene, domain 1"/>
    <property type="match status" value="1"/>
</dbReference>
<dbReference type="PROSITE" id="PS51257">
    <property type="entry name" value="PROKAR_LIPOPROTEIN"/>
    <property type="match status" value="1"/>
</dbReference>
<dbReference type="Pfam" id="PF03401">
    <property type="entry name" value="TctC"/>
    <property type="match status" value="1"/>
</dbReference>
<keyword evidence="2" id="KW-0675">Receptor</keyword>
<dbReference type="CDD" id="cd07012">
    <property type="entry name" value="PBP2_Bug_TTT"/>
    <property type="match status" value="1"/>
</dbReference>
<reference evidence="2 3" key="1">
    <citation type="submission" date="2019-11" db="EMBL/GenBank/DDBJ databases">
        <title>Genome sequence of Moorella glycerini DSM11254.</title>
        <authorList>
            <person name="Poehlein A."/>
            <person name="Boeer T."/>
            <person name="Daniel R."/>
        </authorList>
    </citation>
    <scope>NUCLEOTIDE SEQUENCE [LARGE SCALE GENOMIC DNA]</scope>
    <source>
        <strain evidence="2 3">DSM 11254</strain>
    </source>
</reference>
<evidence type="ECO:0000256" key="1">
    <source>
        <dbReference type="ARBA" id="ARBA00006987"/>
    </source>
</evidence>
<organism evidence="2 3">
    <name type="scientific">Neomoorella glycerini</name>
    <dbReference type="NCBI Taxonomy" id="55779"/>
    <lineage>
        <taxon>Bacteria</taxon>
        <taxon>Bacillati</taxon>
        <taxon>Bacillota</taxon>
        <taxon>Clostridia</taxon>
        <taxon>Neomoorellales</taxon>
        <taxon>Neomoorellaceae</taxon>
        <taxon>Neomoorella</taxon>
    </lineage>
</organism>